<dbReference type="SUPFAM" id="SSF52540">
    <property type="entry name" value="P-loop containing nucleoside triphosphate hydrolases"/>
    <property type="match status" value="1"/>
</dbReference>
<keyword evidence="2" id="KW-0547">Nucleotide-binding</keyword>
<evidence type="ECO:0000313" key="6">
    <source>
        <dbReference type="EMBL" id="GGA80175.1"/>
    </source>
</evidence>
<feature type="domain" description="CagE TrbE VirB component of type IV transporter system central" evidence="4">
    <location>
        <begin position="250"/>
        <end position="312"/>
    </location>
</feature>
<evidence type="ECO:0000259" key="4">
    <source>
        <dbReference type="Pfam" id="PF03135"/>
    </source>
</evidence>
<dbReference type="Proteomes" id="UP000648801">
    <property type="component" value="Unassembled WGS sequence"/>
</dbReference>
<evidence type="ECO:0008006" key="8">
    <source>
        <dbReference type="Google" id="ProtNLM"/>
    </source>
</evidence>
<sequence>MFKVEDITREWKEAGSFAAQINLYGFWDEHCFLTKSGDLGMVLKIGGIDYESLDHAGRDYAVKRLEGALRLFDDRMRLYQILLKRNRPVIPHGTYEDPLVRAVVEQRAAFLEAKADRLYSIDLYWVVMIDGGYRKAGLLRTLAWLPKQPRAALRDLRALFSSSQERVLLHEQIERDRLRLEHAVQSLSGQLSDLTTVGLSGAERTFRLVRRLVNFRPSKIEAATLCDFRNLDWQVCDSELDAHRGYLRVDDDYVRVLTLKELPSETRPMLLNGLLDVEANFHVVTEWHPVDNAKARREIASRRRHHHNSKTSFVSNLADRQSAGPRDELVDDSKEAAIAELGAALTAIGIEGKSFGEFSLTVVIYDEEKRKVDQAVAEFQKLFTQHDGLLYEERYNLLNAFFATVPGNRQFNLRKQWALNSNCADLSFLFTVDPGSRWNTHLEREYLAVLESVHGTPYYLNLHSGDVAHTLLLGATGSGKSFALSFLLQSLQKYNPLTFIFDLGGSYEALTRVFGGTYLNVGPKNPAFSINPFSLEVTDENLNFLYLFLKVLIESGGRYELATQDEKALFTGIERVYKLPPALRTLTNFASILGPLGERLHRWTRAGQFGHLFDNAEDTLSFSRFQTFNFDGWSEYPDVLEPLLFYVLQRASAEIERPENTATFKAFVIDEAWIFLKNKTIREWITRAEKTWRKKNAAMVLATQSVVELAASGMLDIVNEPCPTKIFLANPNIDRKLYARVFQLNDTQLELLESLVPKRDLLFIQPQRTKKLVLEVDALTYWIATNNSRDNLRKQEYFARFGPEQGLLRLAQDYPNPAQNEENQ</sequence>
<evidence type="ECO:0000256" key="1">
    <source>
        <dbReference type="ARBA" id="ARBA00006512"/>
    </source>
</evidence>
<keyword evidence="3" id="KW-0067">ATP-binding</keyword>
<dbReference type="Gene3D" id="3.40.50.300">
    <property type="entry name" value="P-loop containing nucleotide triphosphate hydrolases"/>
    <property type="match status" value="2"/>
</dbReference>
<dbReference type="InterPro" id="IPR027417">
    <property type="entry name" value="P-loop_NTPase"/>
</dbReference>
<feature type="domain" description="TraG P-loop" evidence="5">
    <location>
        <begin position="470"/>
        <end position="538"/>
    </location>
</feature>
<dbReference type="Pfam" id="PF19044">
    <property type="entry name" value="P-loop_TraG"/>
    <property type="match status" value="1"/>
</dbReference>
<reference evidence="6" key="1">
    <citation type="journal article" date="2014" name="Int. J. Syst. Evol. Microbiol.">
        <title>Complete genome sequence of Corynebacterium casei LMG S-19264T (=DSM 44701T), isolated from a smear-ripened cheese.</title>
        <authorList>
            <consortium name="US DOE Joint Genome Institute (JGI-PGF)"/>
            <person name="Walter F."/>
            <person name="Albersmeier A."/>
            <person name="Kalinowski J."/>
            <person name="Ruckert C."/>
        </authorList>
    </citation>
    <scope>NUCLEOTIDE SEQUENCE</scope>
    <source>
        <strain evidence="6">CGMCC 1.15447</strain>
    </source>
</reference>
<evidence type="ECO:0000259" key="5">
    <source>
        <dbReference type="Pfam" id="PF19044"/>
    </source>
</evidence>
<dbReference type="PANTHER" id="PTHR30121">
    <property type="entry name" value="UNCHARACTERIZED PROTEIN YJGR-RELATED"/>
    <property type="match status" value="1"/>
</dbReference>
<dbReference type="RefSeq" id="WP_188760773.1">
    <property type="nucleotide sequence ID" value="NZ_BMJB01000005.1"/>
</dbReference>
<dbReference type="AlphaFoldDB" id="A0A916WAA3"/>
<dbReference type="InterPro" id="IPR043964">
    <property type="entry name" value="P-loop_TraG"/>
</dbReference>
<dbReference type="InterPro" id="IPR018145">
    <property type="entry name" value="CagE_TrbE_VirB_cntrl_dom"/>
</dbReference>
<comment type="caution">
    <text evidence="6">The sequence shown here is derived from an EMBL/GenBank/DDBJ whole genome shotgun (WGS) entry which is preliminary data.</text>
</comment>
<dbReference type="InterPro" id="IPR051162">
    <property type="entry name" value="T4SS_component"/>
</dbReference>
<organism evidence="6 7">
    <name type="scientific">Edaphobacter acidisoli</name>
    <dbReference type="NCBI Taxonomy" id="2040573"/>
    <lineage>
        <taxon>Bacteria</taxon>
        <taxon>Pseudomonadati</taxon>
        <taxon>Acidobacteriota</taxon>
        <taxon>Terriglobia</taxon>
        <taxon>Terriglobales</taxon>
        <taxon>Acidobacteriaceae</taxon>
        <taxon>Edaphobacter</taxon>
    </lineage>
</organism>
<feature type="domain" description="CagE TrbE VirB component of type IV transporter system central" evidence="4">
    <location>
        <begin position="331"/>
        <end position="414"/>
    </location>
</feature>
<proteinExistence type="inferred from homology"/>
<evidence type="ECO:0000256" key="3">
    <source>
        <dbReference type="ARBA" id="ARBA00022840"/>
    </source>
</evidence>
<gene>
    <name evidence="6" type="ORF">GCM10011507_34280</name>
</gene>
<accession>A0A916WAA3</accession>
<protein>
    <recommendedName>
        <fullName evidence="8">DUF87 domain-containing protein</fullName>
    </recommendedName>
</protein>
<reference evidence="6" key="2">
    <citation type="submission" date="2020-09" db="EMBL/GenBank/DDBJ databases">
        <authorList>
            <person name="Sun Q."/>
            <person name="Zhou Y."/>
        </authorList>
    </citation>
    <scope>NUCLEOTIDE SEQUENCE</scope>
    <source>
        <strain evidence="6">CGMCC 1.15447</strain>
    </source>
</reference>
<dbReference type="EMBL" id="BMJB01000005">
    <property type="protein sequence ID" value="GGA80175.1"/>
    <property type="molecule type" value="Genomic_DNA"/>
</dbReference>
<dbReference type="GO" id="GO:0005524">
    <property type="term" value="F:ATP binding"/>
    <property type="evidence" value="ECO:0007669"/>
    <property type="project" value="UniProtKB-KW"/>
</dbReference>
<name>A0A916WAA3_9BACT</name>
<dbReference type="PANTHER" id="PTHR30121:SF12">
    <property type="entry name" value="TYPE IV SECRETION SYSTEM PROTEIN CAGE"/>
    <property type="match status" value="1"/>
</dbReference>
<evidence type="ECO:0000256" key="2">
    <source>
        <dbReference type="ARBA" id="ARBA00022741"/>
    </source>
</evidence>
<dbReference type="Pfam" id="PF03135">
    <property type="entry name" value="CagE_TrbE_VirB"/>
    <property type="match status" value="2"/>
</dbReference>
<evidence type="ECO:0000313" key="7">
    <source>
        <dbReference type="Proteomes" id="UP000648801"/>
    </source>
</evidence>
<comment type="similarity">
    <text evidence="1">Belongs to the TrbE/VirB4 family.</text>
</comment>
<keyword evidence="7" id="KW-1185">Reference proteome</keyword>